<dbReference type="OrthoDB" id="9802323at2"/>
<protein>
    <recommendedName>
        <fullName evidence="1">3'-phosphate/5'-hydroxy nucleic acid ligase</fullName>
        <ecNumber evidence="1">6.5.1.8</ecNumber>
    </recommendedName>
</protein>
<keyword evidence="13" id="KW-1185">Reference proteome</keyword>
<dbReference type="GO" id="GO:0170057">
    <property type="term" value="F:RNA ligase (GTP) activity"/>
    <property type="evidence" value="ECO:0007669"/>
    <property type="project" value="UniProtKB-EC"/>
</dbReference>
<evidence type="ECO:0000256" key="11">
    <source>
        <dbReference type="PIRSR" id="PIRSR601233-3"/>
    </source>
</evidence>
<evidence type="ECO:0000313" key="12">
    <source>
        <dbReference type="EMBL" id="TWT78002.1"/>
    </source>
</evidence>
<evidence type="ECO:0000256" key="7">
    <source>
        <dbReference type="ARBA" id="ARBA00023211"/>
    </source>
</evidence>
<comment type="cofactor">
    <cofactor evidence="11">
        <name>Mn(2+)</name>
        <dbReference type="ChEBI" id="CHEBI:29035"/>
    </cofactor>
    <text evidence="11">Binds 2 manganese ions per subunit.</text>
</comment>
<organism evidence="12 13">
    <name type="scientific">Posidoniimonas polymericola</name>
    <dbReference type="NCBI Taxonomy" id="2528002"/>
    <lineage>
        <taxon>Bacteria</taxon>
        <taxon>Pseudomonadati</taxon>
        <taxon>Planctomycetota</taxon>
        <taxon>Planctomycetia</taxon>
        <taxon>Pirellulales</taxon>
        <taxon>Lacipirellulaceae</taxon>
        <taxon>Posidoniimonas</taxon>
    </lineage>
</organism>
<evidence type="ECO:0000256" key="6">
    <source>
        <dbReference type="ARBA" id="ARBA00023134"/>
    </source>
</evidence>
<proteinExistence type="predicted"/>
<evidence type="ECO:0000256" key="2">
    <source>
        <dbReference type="ARBA" id="ARBA00022598"/>
    </source>
</evidence>
<dbReference type="SUPFAM" id="SSF103365">
    <property type="entry name" value="Hypothetical protein PH1602"/>
    <property type="match status" value="1"/>
</dbReference>
<dbReference type="PANTHER" id="PTHR43749:SF2">
    <property type="entry name" value="RNA-SPLICING LIGASE RTCB"/>
    <property type="match status" value="1"/>
</dbReference>
<feature type="binding site" evidence="11">
    <location>
        <position position="247"/>
    </location>
    <ligand>
        <name>Mn(2+)</name>
        <dbReference type="ChEBI" id="CHEBI:29035"/>
        <label>2</label>
    </ligand>
</feature>
<keyword evidence="6 10" id="KW-0342">GTP-binding</keyword>
<dbReference type="Pfam" id="PF01139">
    <property type="entry name" value="RtcB"/>
    <property type="match status" value="2"/>
</dbReference>
<dbReference type="GO" id="GO:0003909">
    <property type="term" value="F:DNA ligase activity"/>
    <property type="evidence" value="ECO:0007669"/>
    <property type="project" value="TreeGrafter"/>
</dbReference>
<dbReference type="PANTHER" id="PTHR43749">
    <property type="entry name" value="RNA-SPLICING LIGASE RTCB"/>
    <property type="match status" value="1"/>
</dbReference>
<dbReference type="AlphaFoldDB" id="A0A5C5YSN7"/>
<keyword evidence="3 11" id="KW-0479">Metal-binding</keyword>
<keyword evidence="4 10" id="KW-0547">Nucleotide-binding</keyword>
<keyword evidence="7 11" id="KW-0464">Manganese</keyword>
<comment type="caution">
    <text evidence="12">The sequence shown here is derived from an EMBL/GenBank/DDBJ whole genome shotgun (WGS) entry which is preliminary data.</text>
</comment>
<keyword evidence="2 12" id="KW-0436">Ligase</keyword>
<keyword evidence="5" id="KW-0692">RNA repair</keyword>
<dbReference type="EC" id="6.5.1.8" evidence="1"/>
<evidence type="ECO:0000256" key="5">
    <source>
        <dbReference type="ARBA" id="ARBA00022800"/>
    </source>
</evidence>
<gene>
    <name evidence="12" type="primary">rtcB_2</name>
    <name evidence="12" type="ORF">Pla123a_18010</name>
</gene>
<dbReference type="Gene3D" id="3.90.1860.10">
    <property type="entry name" value="tRNA-splicing ligase RtcB"/>
    <property type="match status" value="1"/>
</dbReference>
<feature type="binding site" evidence="10">
    <location>
        <begin position="362"/>
        <end position="365"/>
    </location>
    <ligand>
        <name>GMP</name>
        <dbReference type="ChEBI" id="CHEBI:58115"/>
    </ligand>
</feature>
<name>A0A5C5YSN7_9BACT</name>
<feature type="binding site" evidence="10">
    <location>
        <begin position="330"/>
        <end position="331"/>
    </location>
    <ligand>
        <name>GMP</name>
        <dbReference type="ChEBI" id="CHEBI:58115"/>
    </ligand>
</feature>
<comment type="catalytic activity">
    <reaction evidence="8">
        <text>a 3'-end 3'-phospho-ribonucleotide-RNA + a 5'-end dephospho-ribonucleoside-RNA + GTP = a ribonucleotidyl-ribonucleotide-RNA + GMP + diphosphate</text>
        <dbReference type="Rhea" id="RHEA:68076"/>
        <dbReference type="Rhea" id="RHEA-COMP:10463"/>
        <dbReference type="Rhea" id="RHEA-COMP:13936"/>
        <dbReference type="Rhea" id="RHEA-COMP:17355"/>
        <dbReference type="ChEBI" id="CHEBI:33019"/>
        <dbReference type="ChEBI" id="CHEBI:37565"/>
        <dbReference type="ChEBI" id="CHEBI:58115"/>
        <dbReference type="ChEBI" id="CHEBI:83062"/>
        <dbReference type="ChEBI" id="CHEBI:138284"/>
        <dbReference type="ChEBI" id="CHEBI:173118"/>
        <dbReference type="EC" id="6.5.1.8"/>
    </reaction>
</comment>
<dbReference type="InterPro" id="IPR036025">
    <property type="entry name" value="RtcB-like_sf"/>
</dbReference>
<dbReference type="GO" id="GO:0005525">
    <property type="term" value="F:GTP binding"/>
    <property type="evidence" value="ECO:0007669"/>
    <property type="project" value="UniProtKB-KW"/>
</dbReference>
<dbReference type="InterPro" id="IPR001233">
    <property type="entry name" value="RtcB"/>
</dbReference>
<dbReference type="EMBL" id="SJPO01000003">
    <property type="protein sequence ID" value="TWT78002.1"/>
    <property type="molecule type" value="Genomic_DNA"/>
</dbReference>
<evidence type="ECO:0000256" key="1">
    <source>
        <dbReference type="ARBA" id="ARBA00012726"/>
    </source>
</evidence>
<feature type="binding site" evidence="11">
    <location>
        <position position="330"/>
    </location>
    <ligand>
        <name>Mn(2+)</name>
        <dbReference type="ChEBI" id="CHEBI:29035"/>
        <label>2</label>
    </ligand>
</feature>
<feature type="binding site" evidence="11">
    <location>
        <position position="140"/>
    </location>
    <ligand>
        <name>Mn(2+)</name>
        <dbReference type="ChEBI" id="CHEBI:29035"/>
        <label>1</label>
    </ligand>
</feature>
<dbReference type="RefSeq" id="WP_146585995.1">
    <property type="nucleotide sequence ID" value="NZ_SJPO01000003.1"/>
</dbReference>
<dbReference type="InterPro" id="IPR052915">
    <property type="entry name" value="RtcB-like"/>
</dbReference>
<evidence type="ECO:0000256" key="8">
    <source>
        <dbReference type="ARBA" id="ARBA00047746"/>
    </source>
</evidence>
<accession>A0A5C5YSN7</accession>
<feature type="binding site" evidence="10">
    <location>
        <begin position="217"/>
        <end position="221"/>
    </location>
    <ligand>
        <name>GMP</name>
        <dbReference type="ChEBI" id="CHEBI:58115"/>
    </ligand>
</feature>
<dbReference type="GO" id="GO:0042245">
    <property type="term" value="P:RNA repair"/>
    <property type="evidence" value="ECO:0007669"/>
    <property type="project" value="UniProtKB-KW"/>
</dbReference>
<evidence type="ECO:0000313" key="13">
    <source>
        <dbReference type="Proteomes" id="UP000318478"/>
    </source>
</evidence>
<evidence type="ECO:0000256" key="4">
    <source>
        <dbReference type="ARBA" id="ARBA00022741"/>
    </source>
</evidence>
<feature type="active site" description="GMP-histidine intermediate" evidence="9">
    <location>
        <position position="386"/>
    </location>
</feature>
<dbReference type="GO" id="GO:0006281">
    <property type="term" value="P:DNA repair"/>
    <property type="evidence" value="ECO:0007669"/>
    <property type="project" value="TreeGrafter"/>
</dbReference>
<dbReference type="GO" id="GO:0030145">
    <property type="term" value="F:manganese ion binding"/>
    <property type="evidence" value="ECO:0007669"/>
    <property type="project" value="TreeGrafter"/>
</dbReference>
<dbReference type="GO" id="GO:0006396">
    <property type="term" value="P:RNA processing"/>
    <property type="evidence" value="ECO:0007669"/>
    <property type="project" value="InterPro"/>
</dbReference>
<evidence type="ECO:0000256" key="10">
    <source>
        <dbReference type="PIRSR" id="PIRSR601233-2"/>
    </source>
</evidence>
<dbReference type="Proteomes" id="UP000318478">
    <property type="component" value="Unassembled WGS sequence"/>
</dbReference>
<sequence>MNRKQLQKLGVPPDCVKLAVQALTRAAQQDQGFGLKGKRAKELVGAVLGEPRAYFEDSVWGEFAKELVADAEQPALSNIDYRTWGDEIDDAAHAQMRQACLVPTAVGAALMPDAHLGYGLPIGGVLACENAVIPYAVGVDIACRMKLSVLDLPVETLDSRRNAYKEAIMGGTRFGVGVEHHPKQQHDVLDRDWDVTRITREKKDTAWRQLGTSGSGNHFVEFGELTLEARDDELGLDAGRYAALLSHSGSRGPGAAVCSTYSAIAQRNLPRRYANLGRLAWLSLDSEEGQEYWAAMNLMGEYAAANHAVIHRLVTSLLGAHVVAGVENHHNFAWKEFHHGKEVVVHRKGATPAAAGELGVIPGSMADPAFVVRGRGEPSSLCSASHGAGRCMSRRQAKDTFRFNAVRNDLAKRGVEVLAAGADEVPGVYKDIRRVMDAQQDLVEVVARFDPRIVRMCGDGSKAED</sequence>
<evidence type="ECO:0000256" key="3">
    <source>
        <dbReference type="ARBA" id="ARBA00022723"/>
    </source>
</evidence>
<feature type="binding site" evidence="11">
    <location>
        <position position="218"/>
    </location>
    <ligand>
        <name>Mn(2+)</name>
        <dbReference type="ChEBI" id="CHEBI:29035"/>
        <label>1</label>
    </ligand>
</feature>
<feature type="binding site" evidence="10">
    <location>
        <begin position="386"/>
        <end position="389"/>
    </location>
    <ligand>
        <name>GMP</name>
        <dbReference type="ChEBI" id="CHEBI:58115"/>
    </ligand>
</feature>
<evidence type="ECO:0000256" key="9">
    <source>
        <dbReference type="PIRSR" id="PIRSR601233-1"/>
    </source>
</evidence>
<reference evidence="12 13" key="1">
    <citation type="submission" date="2019-02" db="EMBL/GenBank/DDBJ databases">
        <title>Deep-cultivation of Planctomycetes and their phenomic and genomic characterization uncovers novel biology.</title>
        <authorList>
            <person name="Wiegand S."/>
            <person name="Jogler M."/>
            <person name="Boedeker C."/>
            <person name="Pinto D."/>
            <person name="Vollmers J."/>
            <person name="Rivas-Marin E."/>
            <person name="Kohn T."/>
            <person name="Peeters S.H."/>
            <person name="Heuer A."/>
            <person name="Rast P."/>
            <person name="Oberbeckmann S."/>
            <person name="Bunk B."/>
            <person name="Jeske O."/>
            <person name="Meyerdierks A."/>
            <person name="Storesund J.E."/>
            <person name="Kallscheuer N."/>
            <person name="Luecker S."/>
            <person name="Lage O.M."/>
            <person name="Pohl T."/>
            <person name="Merkel B.J."/>
            <person name="Hornburger P."/>
            <person name="Mueller R.-W."/>
            <person name="Bruemmer F."/>
            <person name="Labrenz M."/>
            <person name="Spormann A.M."/>
            <person name="Op Den Camp H."/>
            <person name="Overmann J."/>
            <person name="Amann R."/>
            <person name="Jetten M.S.M."/>
            <person name="Mascher T."/>
            <person name="Medema M.H."/>
            <person name="Devos D.P."/>
            <person name="Kaster A.-K."/>
            <person name="Ovreas L."/>
            <person name="Rohde M."/>
            <person name="Galperin M.Y."/>
            <person name="Jogler C."/>
        </authorList>
    </citation>
    <scope>NUCLEOTIDE SEQUENCE [LARGE SCALE GENOMIC DNA]</scope>
    <source>
        <strain evidence="12 13">Pla123a</strain>
    </source>
</reference>